<dbReference type="KEGG" id="euz:DVS28_a1837"/>
<dbReference type="InterPro" id="IPR019587">
    <property type="entry name" value="Polyketide_cyclase/dehydratase"/>
</dbReference>
<gene>
    <name evidence="1" type="ORF">DVS28_a1837</name>
</gene>
<dbReference type="InterPro" id="IPR023393">
    <property type="entry name" value="START-like_dom_sf"/>
</dbReference>
<protein>
    <submittedName>
        <fullName evidence="1">Cyclase/dehydrase</fullName>
    </submittedName>
</protein>
<dbReference type="CDD" id="cd07812">
    <property type="entry name" value="SRPBCC"/>
    <property type="match status" value="1"/>
</dbReference>
<reference evidence="1 2" key="1">
    <citation type="submission" date="2018-09" db="EMBL/GenBank/DDBJ databases">
        <title>Complete genome sequence of Euzebya sp. DY32-46 isolated from seawater of Pacific Ocean.</title>
        <authorList>
            <person name="Xu L."/>
            <person name="Wu Y.-H."/>
            <person name="Xu X.-W."/>
        </authorList>
    </citation>
    <scope>NUCLEOTIDE SEQUENCE [LARGE SCALE GENOMIC DNA]</scope>
    <source>
        <strain evidence="1 2">DY32-46</strain>
    </source>
</reference>
<keyword evidence="2" id="KW-1185">Reference proteome</keyword>
<organism evidence="1 2">
    <name type="scientific">Euzebya pacifica</name>
    <dbReference type="NCBI Taxonomy" id="1608957"/>
    <lineage>
        <taxon>Bacteria</taxon>
        <taxon>Bacillati</taxon>
        <taxon>Actinomycetota</taxon>
        <taxon>Nitriliruptoria</taxon>
        <taxon>Euzebyales</taxon>
    </lineage>
</organism>
<evidence type="ECO:0000313" key="2">
    <source>
        <dbReference type="Proteomes" id="UP000264006"/>
    </source>
</evidence>
<name>A0A346XWD1_9ACTN</name>
<dbReference type="OrthoDB" id="3779334at2"/>
<dbReference type="Proteomes" id="UP000264006">
    <property type="component" value="Chromosome"/>
</dbReference>
<dbReference type="RefSeq" id="WP_114591160.1">
    <property type="nucleotide sequence ID" value="NZ_CP031165.1"/>
</dbReference>
<dbReference type="Pfam" id="PF10604">
    <property type="entry name" value="Polyketide_cyc2"/>
    <property type="match status" value="1"/>
</dbReference>
<evidence type="ECO:0000313" key="1">
    <source>
        <dbReference type="EMBL" id="AXV06528.1"/>
    </source>
</evidence>
<proteinExistence type="predicted"/>
<dbReference type="AlphaFoldDB" id="A0A346XWD1"/>
<sequence>MVRFDDEPTTAVELVIPATPEAIWPLVTDITLPVGQSRELQRVEWVEGHASPAVGARFDGHNRRGDLAWTARCEITEFDPPHRFTWEPGHGSEHGAYSAFGFELSPTDGGTTVRQWVRLGPGRSGLTWAIRQNPDQEEAIIERRLADFRDSMTQNLEEVERRATAATDVPDEVS</sequence>
<dbReference type="SUPFAM" id="SSF55961">
    <property type="entry name" value="Bet v1-like"/>
    <property type="match status" value="1"/>
</dbReference>
<dbReference type="EMBL" id="CP031165">
    <property type="protein sequence ID" value="AXV06528.1"/>
    <property type="molecule type" value="Genomic_DNA"/>
</dbReference>
<dbReference type="Gene3D" id="3.30.530.20">
    <property type="match status" value="1"/>
</dbReference>
<accession>A0A346XWD1</accession>